<dbReference type="Pfam" id="PF01261">
    <property type="entry name" value="AP_endonuc_2"/>
    <property type="match status" value="1"/>
</dbReference>
<feature type="domain" description="Xylose isomerase-like TIM barrel" evidence="1">
    <location>
        <begin position="27"/>
        <end position="300"/>
    </location>
</feature>
<gene>
    <name evidence="2" type="ORF">PMF13cell1_02193</name>
</gene>
<dbReference type="InterPro" id="IPR050312">
    <property type="entry name" value="IolE/XylAMocC-like"/>
</dbReference>
<dbReference type="SUPFAM" id="SSF51658">
    <property type="entry name" value="Xylose isomerase-like"/>
    <property type="match status" value="1"/>
</dbReference>
<evidence type="ECO:0000313" key="3">
    <source>
        <dbReference type="Proteomes" id="UP000289794"/>
    </source>
</evidence>
<dbReference type="EC" id="5.1.3.31" evidence="2"/>
<dbReference type="Gene3D" id="3.20.20.150">
    <property type="entry name" value="Divalent-metal-dependent TIM barrel enzymes"/>
    <property type="match status" value="1"/>
</dbReference>
<proteinExistence type="predicted"/>
<protein>
    <submittedName>
        <fullName evidence="2">D-tagatose 3-epimerase</fullName>
        <ecNumber evidence="2">5.1.3.31</ecNumber>
    </submittedName>
</protein>
<sequence length="312" mass="35751">MRLGCGAWVYSSPHYQPPYDEAIKIIGDMGFGALELIAFEEADLDEYYTKETVKKLRELYESYGMILSEFAVYTPVVADLAHMEEERREKAFEIFKKAALIAKDLGSKAMNLVSNWVQDIKCPMDYPPCYITPFVNGVGKSSPKLKMQLPDIDYDVLWDNYMQMMRRCLDFCVENGMDFYIEGHAYVIVGSTDAMLRMYDNIQSPHLGINFDTAWHLIQREYLPMSIKKLGKKIKHFHMRDGDGMFSYSLPCGAGIIDWDGVMQALKDVGFDGVLSFEMGGYADTEDTRKYIQESKEYIEKAMARVGLTVEK</sequence>
<dbReference type="AlphaFoldDB" id="A0A4P6LX01"/>
<evidence type="ECO:0000313" key="2">
    <source>
        <dbReference type="EMBL" id="QBE96646.1"/>
    </source>
</evidence>
<name>A0A4P6LX01_9FIRM</name>
<reference evidence="2 3" key="1">
    <citation type="submission" date="2019-01" db="EMBL/GenBank/DDBJ databases">
        <title>PMF-metabolizing Aryl O-demethylase.</title>
        <authorList>
            <person name="Kim M."/>
        </authorList>
    </citation>
    <scope>NUCLEOTIDE SEQUENCE [LARGE SCALE GENOMIC DNA]</scope>
    <source>
        <strain evidence="2 3">PMF1</strain>
    </source>
</reference>
<dbReference type="RefSeq" id="WP_130180737.1">
    <property type="nucleotide sequence ID" value="NZ_CP035945.1"/>
</dbReference>
<dbReference type="PANTHER" id="PTHR12110">
    <property type="entry name" value="HYDROXYPYRUVATE ISOMERASE"/>
    <property type="match status" value="1"/>
</dbReference>
<accession>A0A4P6LX01</accession>
<dbReference type="GO" id="GO:0016853">
    <property type="term" value="F:isomerase activity"/>
    <property type="evidence" value="ECO:0007669"/>
    <property type="project" value="UniProtKB-KW"/>
</dbReference>
<evidence type="ECO:0000259" key="1">
    <source>
        <dbReference type="Pfam" id="PF01261"/>
    </source>
</evidence>
<dbReference type="Proteomes" id="UP000289794">
    <property type="component" value="Chromosome"/>
</dbReference>
<dbReference type="InterPro" id="IPR036237">
    <property type="entry name" value="Xyl_isomerase-like_sf"/>
</dbReference>
<dbReference type="EMBL" id="CP035945">
    <property type="protein sequence ID" value="QBE96646.1"/>
    <property type="molecule type" value="Genomic_DNA"/>
</dbReference>
<keyword evidence="2" id="KW-0413">Isomerase</keyword>
<dbReference type="InterPro" id="IPR013022">
    <property type="entry name" value="Xyl_isomerase-like_TIM-brl"/>
</dbReference>
<dbReference type="KEGG" id="bpro:PMF13cell1_02193"/>
<organism evidence="2 3">
    <name type="scientific">Blautia producta</name>
    <dbReference type="NCBI Taxonomy" id="33035"/>
    <lineage>
        <taxon>Bacteria</taxon>
        <taxon>Bacillati</taxon>
        <taxon>Bacillota</taxon>
        <taxon>Clostridia</taxon>
        <taxon>Lachnospirales</taxon>
        <taxon>Lachnospiraceae</taxon>
        <taxon>Blautia</taxon>
    </lineage>
</organism>